<dbReference type="Proteomes" id="UP000276103">
    <property type="component" value="Unassembled WGS sequence"/>
</dbReference>
<dbReference type="PANTHER" id="PTHR34235:SF1">
    <property type="entry name" value="SLR0416 PROTEIN"/>
    <property type="match status" value="1"/>
</dbReference>
<dbReference type="OrthoDB" id="423885at2"/>
<organism evidence="1 2">
    <name type="scientific">Trichormus variabilis SAG 1403-4b</name>
    <dbReference type="NCBI Taxonomy" id="447716"/>
    <lineage>
        <taxon>Bacteria</taxon>
        <taxon>Bacillati</taxon>
        <taxon>Cyanobacteriota</taxon>
        <taxon>Cyanophyceae</taxon>
        <taxon>Nostocales</taxon>
        <taxon>Nostocaceae</taxon>
        <taxon>Trichormus</taxon>
    </lineage>
</organism>
<keyword evidence="2" id="KW-1185">Reference proteome</keyword>
<dbReference type="InterPro" id="IPR002636">
    <property type="entry name" value="DUF29"/>
</dbReference>
<dbReference type="PANTHER" id="PTHR34235">
    <property type="entry name" value="SLR1203 PROTEIN-RELATED"/>
    <property type="match status" value="1"/>
</dbReference>
<sequence>MTQELVDLRTSIIEGRYADALAIVDELEGMSKKATLRQIKSFLKILLIHLLKNNLEQRLTNSWVASIRHAVVEIKDINLKENKKSYYVNRDEWETLILEEVIEDAIADASEEVFNGAYSQFKLSEIVDRTELIQTALRFLELTYSCSAKDLSAAVGQMLIQLPGGEDWISKKQ</sequence>
<protein>
    <recommendedName>
        <fullName evidence="3">DUF29 domain-containing protein</fullName>
    </recommendedName>
</protein>
<evidence type="ECO:0000313" key="2">
    <source>
        <dbReference type="Proteomes" id="UP000276103"/>
    </source>
</evidence>
<evidence type="ECO:0000313" key="1">
    <source>
        <dbReference type="EMBL" id="RUS98380.1"/>
    </source>
</evidence>
<evidence type="ECO:0008006" key="3">
    <source>
        <dbReference type="Google" id="ProtNLM"/>
    </source>
</evidence>
<dbReference type="RefSeq" id="WP_127053307.1">
    <property type="nucleotide sequence ID" value="NZ_RSCM01000003.1"/>
</dbReference>
<proteinExistence type="predicted"/>
<dbReference type="Pfam" id="PF01724">
    <property type="entry name" value="DUF29"/>
    <property type="match status" value="1"/>
</dbReference>
<gene>
    <name evidence="1" type="ORF">DSM107003_14680</name>
</gene>
<dbReference type="Gene3D" id="1.20.1220.20">
    <property type="entry name" value="Uncharcterised protein PF01724"/>
    <property type="match status" value="1"/>
</dbReference>
<reference evidence="1 2" key="1">
    <citation type="journal article" date="2019" name="Genome Biol. Evol.">
        <title>Day and night: Metabolic profiles and evolutionary relationships of six axenic non-marine cyanobacteria.</title>
        <authorList>
            <person name="Will S.E."/>
            <person name="Henke P."/>
            <person name="Boedeker C."/>
            <person name="Huang S."/>
            <person name="Brinkmann H."/>
            <person name="Rohde M."/>
            <person name="Jarek M."/>
            <person name="Friedl T."/>
            <person name="Seufert S."/>
            <person name="Schumacher M."/>
            <person name="Overmann J."/>
            <person name="Neumann-Schaal M."/>
            <person name="Petersen J."/>
        </authorList>
    </citation>
    <scope>NUCLEOTIDE SEQUENCE [LARGE SCALE GENOMIC DNA]</scope>
    <source>
        <strain evidence="1 2">SAG 1403-4b</strain>
    </source>
</reference>
<dbReference type="EMBL" id="RSCM01000003">
    <property type="protein sequence ID" value="RUS98380.1"/>
    <property type="molecule type" value="Genomic_DNA"/>
</dbReference>
<dbReference type="AlphaFoldDB" id="A0A433UX13"/>
<accession>A0A433UX13</accession>
<name>A0A433UX13_ANAVA</name>
<comment type="caution">
    <text evidence="1">The sequence shown here is derived from an EMBL/GenBank/DDBJ whole genome shotgun (WGS) entry which is preliminary data.</text>
</comment>